<accession>A0A3M7Q8X3</accession>
<organism evidence="1 2">
    <name type="scientific">Brachionus plicatilis</name>
    <name type="common">Marine rotifer</name>
    <name type="synonym">Brachionus muelleri</name>
    <dbReference type="NCBI Taxonomy" id="10195"/>
    <lineage>
        <taxon>Eukaryota</taxon>
        <taxon>Metazoa</taxon>
        <taxon>Spiralia</taxon>
        <taxon>Gnathifera</taxon>
        <taxon>Rotifera</taxon>
        <taxon>Eurotatoria</taxon>
        <taxon>Monogononta</taxon>
        <taxon>Pseudotrocha</taxon>
        <taxon>Ploima</taxon>
        <taxon>Brachionidae</taxon>
        <taxon>Brachionus</taxon>
    </lineage>
</organism>
<evidence type="ECO:0000313" key="2">
    <source>
        <dbReference type="Proteomes" id="UP000276133"/>
    </source>
</evidence>
<sequence>MNSSITFIAAFFNFVYQIRQNKLVEEYNKGFVSRYIEYPTPLCNCYLTISSFFPESSNI</sequence>
<name>A0A3M7Q8X3_BRAPC</name>
<keyword evidence="2" id="KW-1185">Reference proteome</keyword>
<protein>
    <submittedName>
        <fullName evidence="1">Uncharacterized protein</fullName>
    </submittedName>
</protein>
<gene>
    <name evidence="1" type="ORF">BpHYR1_035766</name>
</gene>
<comment type="caution">
    <text evidence="1">The sequence shown here is derived from an EMBL/GenBank/DDBJ whole genome shotgun (WGS) entry which is preliminary data.</text>
</comment>
<dbReference type="Proteomes" id="UP000276133">
    <property type="component" value="Unassembled WGS sequence"/>
</dbReference>
<evidence type="ECO:0000313" key="1">
    <source>
        <dbReference type="EMBL" id="RNA07662.1"/>
    </source>
</evidence>
<proteinExistence type="predicted"/>
<reference evidence="1 2" key="1">
    <citation type="journal article" date="2018" name="Sci. Rep.">
        <title>Genomic signatures of local adaptation to the degree of environmental predictability in rotifers.</title>
        <authorList>
            <person name="Franch-Gras L."/>
            <person name="Hahn C."/>
            <person name="Garcia-Roger E.M."/>
            <person name="Carmona M.J."/>
            <person name="Serra M."/>
            <person name="Gomez A."/>
        </authorList>
    </citation>
    <scope>NUCLEOTIDE SEQUENCE [LARGE SCALE GENOMIC DNA]</scope>
    <source>
        <strain evidence="1">HYR1</strain>
    </source>
</reference>
<dbReference type="AlphaFoldDB" id="A0A3M7Q8X3"/>
<dbReference type="EMBL" id="REGN01006969">
    <property type="protein sequence ID" value="RNA07662.1"/>
    <property type="molecule type" value="Genomic_DNA"/>
</dbReference>